<keyword evidence="5 9" id="KW-0408">Iron</keyword>
<evidence type="ECO:0000256" key="8">
    <source>
        <dbReference type="ARBA" id="ARBA00023501"/>
    </source>
</evidence>
<dbReference type="EMBL" id="VFJB01000005">
    <property type="protein sequence ID" value="KAA0257956.1"/>
    <property type="molecule type" value="Genomic_DNA"/>
</dbReference>
<name>A0A5A8F364_9BACT</name>
<dbReference type="Pfam" id="PF00694">
    <property type="entry name" value="Aconitase_C"/>
    <property type="match status" value="1"/>
</dbReference>
<dbReference type="CDD" id="cd01586">
    <property type="entry name" value="AcnA_IRP"/>
    <property type="match status" value="1"/>
</dbReference>
<dbReference type="Proteomes" id="UP000322876">
    <property type="component" value="Unassembled WGS sequence"/>
</dbReference>
<feature type="domain" description="Aconitase A/isopropylmalate dehydratase small subunit swivel" evidence="11">
    <location>
        <begin position="681"/>
        <end position="807"/>
    </location>
</feature>
<keyword evidence="13" id="KW-1185">Reference proteome</keyword>
<evidence type="ECO:0000256" key="6">
    <source>
        <dbReference type="ARBA" id="ARBA00023014"/>
    </source>
</evidence>
<dbReference type="GO" id="GO:0051539">
    <property type="term" value="F:4 iron, 4 sulfur cluster binding"/>
    <property type="evidence" value="ECO:0007669"/>
    <property type="project" value="UniProtKB-KW"/>
</dbReference>
<dbReference type="SUPFAM" id="SSF53732">
    <property type="entry name" value="Aconitase iron-sulfur domain"/>
    <property type="match status" value="1"/>
</dbReference>
<dbReference type="NCBIfam" id="NF009520">
    <property type="entry name" value="PRK12881.1"/>
    <property type="match status" value="1"/>
</dbReference>
<evidence type="ECO:0000256" key="4">
    <source>
        <dbReference type="ARBA" id="ARBA00022723"/>
    </source>
</evidence>
<evidence type="ECO:0000259" key="10">
    <source>
        <dbReference type="Pfam" id="PF00330"/>
    </source>
</evidence>
<accession>A0A5A8F364</accession>
<keyword evidence="6 9" id="KW-0411">Iron-sulfur</keyword>
<keyword evidence="9" id="KW-0004">4Fe-4S</keyword>
<dbReference type="InterPro" id="IPR001030">
    <property type="entry name" value="Acoase/IPM_deHydtase_lsu_aba"/>
</dbReference>
<sequence length="881" mass="99041">MFNKKEFIKEETFLNQKVLFVNLKKLNSDAKIEKLPFTIRILLENLLRNFDGNIVNNDHIEYLLNYDPLCKEKIEIPYFPSRILMQDFTGVPFVVDLAAMRDAAKELGKNPETINPVVPVDLIIDHSVQIDYFGTKDSLNLNVKKEYERNSERYQVLKWAQVSFNNFSVIPPNNGICHQVNLEYLSKPIRLSKTNGELFAFPDTVIGTDSHTPMVNGIGVLSWGVGGIEAEAVMLGQPYYMSIPQVIGINLIGKVNPGVTATDLVLNITEFLRKYGVVEKFVEFFGEGMKELSVPDRATISNMSPENGSTVTYFPMDEKTAEYLVLTNRENEAKIMINYTKQNLLFAENWDNVIYSNVLEFDLSNVNPSIAGPSRPHDKIFLSDVKNKFMNILNGKKKKVEITLRGEKLTIEDGSIVIAAITSCTNTSNPKVMLGAVLLAKKAVEYGLQVKPFVKASLAPGSKVVTDYLKKSGLLPYLEALKFHITAYGCTTCIGNSGPLIKEVEDAIDTGGLTVASVLSGNRNFEARIHNKVRTNFLASPILVVAYAIAGRIDINFEDEPLGYDPNGRPVFLQDIWPSNEEIDNLISQVITSNDYKKEYKKVFEGDINWQNLRVKFSSTFQWNENSTYIKKPPYFDNFTLAVDEPSDIKNARILLLLGDSVTTDHISPAGAIRKDYPAGKYLKENGVTVDKFNTYGSRRGNHEVMIRGTFGNVRIKNKLVAPKEGSFTIKFPENKEMFIYDAAMKYMEENIPLVVFAGKEYGTGSSRDWAAKGTVLLGIKAIIAESFERIHRSNLIGMGVLPIQFLPGDNYEKLGIKGDETISIIGINNLYPQKKVKIVAEKPDKNRIEFECVVRLDTEIEVKYFKHGGILPYVLRKFIN</sequence>
<comment type="catalytic activity">
    <reaction evidence="8 9">
        <text>citrate = D-threo-isocitrate</text>
        <dbReference type="Rhea" id="RHEA:10336"/>
        <dbReference type="ChEBI" id="CHEBI:15562"/>
        <dbReference type="ChEBI" id="CHEBI:16947"/>
        <dbReference type="EC" id="4.2.1.3"/>
    </reaction>
</comment>
<evidence type="ECO:0000256" key="1">
    <source>
        <dbReference type="ARBA" id="ARBA00001966"/>
    </source>
</evidence>
<evidence type="ECO:0000259" key="11">
    <source>
        <dbReference type="Pfam" id="PF00694"/>
    </source>
</evidence>
<dbReference type="InterPro" id="IPR015931">
    <property type="entry name" value="Acnase/IPM_dHydase_lsu_aba_1/3"/>
</dbReference>
<comment type="cofactor">
    <cofactor evidence="1">
        <name>[4Fe-4S] cluster</name>
        <dbReference type="ChEBI" id="CHEBI:49883"/>
    </cofactor>
</comment>
<dbReference type="NCBIfam" id="NF006757">
    <property type="entry name" value="PRK09277.1"/>
    <property type="match status" value="1"/>
</dbReference>
<dbReference type="PRINTS" id="PR00415">
    <property type="entry name" value="ACONITASE"/>
</dbReference>
<dbReference type="InterPro" id="IPR006249">
    <property type="entry name" value="Aconitase/IRP2"/>
</dbReference>
<dbReference type="GO" id="GO:0003994">
    <property type="term" value="F:aconitate hydratase activity"/>
    <property type="evidence" value="ECO:0007669"/>
    <property type="project" value="UniProtKB-EC"/>
</dbReference>
<dbReference type="EC" id="4.2.1.3" evidence="9"/>
<keyword evidence="7 9" id="KW-0456">Lyase</keyword>
<dbReference type="FunFam" id="3.20.19.10:FF:000001">
    <property type="entry name" value="Aconitate hydratase"/>
    <property type="match status" value="1"/>
</dbReference>
<dbReference type="UniPathway" id="UPA00223">
    <property type="reaction ID" value="UER00718"/>
</dbReference>
<evidence type="ECO:0000256" key="9">
    <source>
        <dbReference type="RuleBase" id="RU361275"/>
    </source>
</evidence>
<dbReference type="GO" id="GO:0046872">
    <property type="term" value="F:metal ion binding"/>
    <property type="evidence" value="ECO:0007669"/>
    <property type="project" value="UniProtKB-KW"/>
</dbReference>
<evidence type="ECO:0000313" key="12">
    <source>
        <dbReference type="EMBL" id="KAA0257956.1"/>
    </source>
</evidence>
<evidence type="ECO:0000256" key="5">
    <source>
        <dbReference type="ARBA" id="ARBA00023004"/>
    </source>
</evidence>
<dbReference type="GO" id="GO:0006099">
    <property type="term" value="P:tricarboxylic acid cycle"/>
    <property type="evidence" value="ECO:0007669"/>
    <property type="project" value="UniProtKB-UniPathway"/>
</dbReference>
<dbReference type="CDD" id="cd01580">
    <property type="entry name" value="AcnA_IRP_Swivel"/>
    <property type="match status" value="1"/>
</dbReference>
<dbReference type="OrthoDB" id="9764318at2"/>
<dbReference type="InterPro" id="IPR015928">
    <property type="entry name" value="Aconitase/3IPM_dehydase_swvl"/>
</dbReference>
<comment type="function">
    <text evidence="9">Catalyzes the isomerization of citrate to isocitrate via cis-aconitate.</text>
</comment>
<dbReference type="NCBIfam" id="TIGR01341">
    <property type="entry name" value="aconitase_1"/>
    <property type="match status" value="1"/>
</dbReference>
<dbReference type="Gene3D" id="3.20.19.10">
    <property type="entry name" value="Aconitase, domain 4"/>
    <property type="match status" value="1"/>
</dbReference>
<keyword evidence="4" id="KW-0479">Metal-binding</keyword>
<dbReference type="InterPro" id="IPR000573">
    <property type="entry name" value="AconitaseA/IPMdHydase_ssu_swvl"/>
</dbReference>
<proteinExistence type="inferred from homology"/>
<reference evidence="12 13" key="1">
    <citation type="submission" date="2019-06" db="EMBL/GenBank/DDBJ databases">
        <title>Genomic insights into carbon and energy metabolism of Deferribacter autotrophicus revealed new metabolic traits in the phylum Deferribacteres.</title>
        <authorList>
            <person name="Slobodkin A.I."/>
            <person name="Slobodkina G.B."/>
            <person name="Allioux M."/>
            <person name="Alain K."/>
            <person name="Jebbar M."/>
            <person name="Shadrin V."/>
            <person name="Kublanov I.V."/>
            <person name="Toshchakov S.V."/>
            <person name="Bonch-Osmolovskaya E.A."/>
        </authorList>
    </citation>
    <scope>NUCLEOTIDE SEQUENCE [LARGE SCALE GENOMIC DNA]</scope>
    <source>
        <strain evidence="12 13">SL50</strain>
    </source>
</reference>
<evidence type="ECO:0000256" key="3">
    <source>
        <dbReference type="ARBA" id="ARBA00007185"/>
    </source>
</evidence>
<evidence type="ECO:0000256" key="7">
    <source>
        <dbReference type="ARBA" id="ARBA00023239"/>
    </source>
</evidence>
<gene>
    <name evidence="12" type="primary">acnA</name>
    <name evidence="12" type="ORF">FHQ18_06070</name>
</gene>
<dbReference type="PANTHER" id="PTHR11670">
    <property type="entry name" value="ACONITASE/IRON-RESPONSIVE ELEMENT FAMILY MEMBER"/>
    <property type="match status" value="1"/>
</dbReference>
<dbReference type="PROSITE" id="PS00450">
    <property type="entry name" value="ACONITASE_1"/>
    <property type="match status" value="1"/>
</dbReference>
<dbReference type="RefSeq" id="WP_149266277.1">
    <property type="nucleotide sequence ID" value="NZ_VFJB01000005.1"/>
</dbReference>
<dbReference type="Pfam" id="PF00330">
    <property type="entry name" value="Aconitase"/>
    <property type="match status" value="1"/>
</dbReference>
<organism evidence="12 13">
    <name type="scientific">Deferribacter autotrophicus</name>
    <dbReference type="NCBI Taxonomy" id="500465"/>
    <lineage>
        <taxon>Bacteria</taxon>
        <taxon>Pseudomonadati</taxon>
        <taxon>Deferribacterota</taxon>
        <taxon>Deferribacteres</taxon>
        <taxon>Deferribacterales</taxon>
        <taxon>Deferribacteraceae</taxon>
        <taxon>Deferribacter</taxon>
    </lineage>
</organism>
<dbReference type="SUPFAM" id="SSF52016">
    <property type="entry name" value="LeuD/IlvD-like"/>
    <property type="match status" value="1"/>
</dbReference>
<evidence type="ECO:0000256" key="2">
    <source>
        <dbReference type="ARBA" id="ARBA00004717"/>
    </source>
</evidence>
<dbReference type="AlphaFoldDB" id="A0A5A8F364"/>
<dbReference type="Gene3D" id="6.10.190.10">
    <property type="match status" value="1"/>
</dbReference>
<dbReference type="Gene3D" id="3.30.499.10">
    <property type="entry name" value="Aconitase, domain 3"/>
    <property type="match status" value="2"/>
</dbReference>
<comment type="pathway">
    <text evidence="2">Carbohydrate metabolism; tricarboxylic acid cycle; isocitrate from oxaloacetate: step 2/2.</text>
</comment>
<dbReference type="InterPro" id="IPR036008">
    <property type="entry name" value="Aconitase_4Fe-4S_dom"/>
</dbReference>
<comment type="caution">
    <text evidence="12">The sequence shown here is derived from an EMBL/GenBank/DDBJ whole genome shotgun (WGS) entry which is preliminary data.</text>
</comment>
<feature type="domain" description="Aconitase/3-isopropylmalate dehydratase large subunit alpha/beta/alpha" evidence="10">
    <location>
        <begin position="72"/>
        <end position="551"/>
    </location>
</feature>
<protein>
    <recommendedName>
        <fullName evidence="9">Aconitate hydratase</fullName>
        <shortName evidence="9">Aconitase</shortName>
        <ecNumber evidence="9">4.2.1.3</ecNumber>
    </recommendedName>
</protein>
<evidence type="ECO:0000313" key="13">
    <source>
        <dbReference type="Proteomes" id="UP000322876"/>
    </source>
</evidence>
<comment type="similarity">
    <text evidence="3 9">Belongs to the aconitase/IPM isomerase family.</text>
</comment>
<dbReference type="InterPro" id="IPR044137">
    <property type="entry name" value="AcnA_IRP_Swivel"/>
</dbReference>
<dbReference type="InterPro" id="IPR018136">
    <property type="entry name" value="Aconitase_4Fe-4S_BS"/>
</dbReference>